<keyword evidence="2" id="KW-1185">Reference proteome</keyword>
<dbReference type="STRING" id="408074.SAMN05660909_00008"/>
<sequence length="296" mass="34924">MQARDEKLQAIINWAQENEDIRAALLTSSLVNPLARVDDFSDLDIELVFEDINPYVSDNRWLSLFGTPISSVEEDETCFDGKHAMKMVLYDDHVKVDFKLYKRSTFLEDIQADELHEDWDVGYKVLLDKDGLTRELKPPTRQSVIIKKPTEKKYNQVMNDFWWDTTYVAKCLARDEIFYAKFMSESILRIDYLVQILEWYIASEHNWNITTNKYGRYFKRYLSADQWQQVERTFSGSRLEDNWNALFAFADVVHYYGTRLAEKLGYTYPLAHELNVRKYLEHTRSLSSVKAARSAE</sequence>
<dbReference type="EMBL" id="FNRL01000001">
    <property type="protein sequence ID" value="SDZ89418.1"/>
    <property type="molecule type" value="Genomic_DNA"/>
</dbReference>
<dbReference type="SUPFAM" id="SSF81301">
    <property type="entry name" value="Nucleotidyltransferase"/>
    <property type="match status" value="1"/>
</dbReference>
<dbReference type="NCBIfam" id="NF033387">
    <property type="entry name" value="ANT_6_aadS"/>
    <property type="match status" value="1"/>
</dbReference>
<evidence type="ECO:0000313" key="2">
    <source>
        <dbReference type="Proteomes" id="UP000199656"/>
    </source>
</evidence>
<dbReference type="SUPFAM" id="SSF81631">
    <property type="entry name" value="PAP/OAS1 substrate-binding domain"/>
    <property type="match status" value="1"/>
</dbReference>
<dbReference type="Proteomes" id="UP000199656">
    <property type="component" value="Unassembled WGS sequence"/>
</dbReference>
<dbReference type="InterPro" id="IPR007530">
    <property type="entry name" value="Aminoglycoside_adenylylTfrase"/>
</dbReference>
<dbReference type="AlphaFoldDB" id="A0A1H3WT99"/>
<dbReference type="OrthoDB" id="9776406at2"/>
<organism evidence="1 2">
    <name type="scientific">Chitinophaga terrae</name>
    <name type="common">ex Kim and Jung 2007</name>
    <dbReference type="NCBI Taxonomy" id="408074"/>
    <lineage>
        <taxon>Bacteria</taxon>
        <taxon>Pseudomonadati</taxon>
        <taxon>Bacteroidota</taxon>
        <taxon>Chitinophagia</taxon>
        <taxon>Chitinophagales</taxon>
        <taxon>Chitinophagaceae</taxon>
        <taxon>Chitinophaga</taxon>
    </lineage>
</organism>
<accession>A0A1H3WT99</accession>
<keyword evidence="1" id="KW-0548">Nucleotidyltransferase</keyword>
<name>A0A1H3WT99_9BACT</name>
<dbReference type="GO" id="GO:0016779">
    <property type="term" value="F:nucleotidyltransferase activity"/>
    <property type="evidence" value="ECO:0007669"/>
    <property type="project" value="UniProtKB-KW"/>
</dbReference>
<gene>
    <name evidence="1" type="ORF">SAMN05660909_00008</name>
</gene>
<keyword evidence="1" id="KW-0808">Transferase</keyword>
<dbReference type="Gene3D" id="1.20.120.330">
    <property type="entry name" value="Nucleotidyltransferases domain 2"/>
    <property type="match status" value="1"/>
</dbReference>
<dbReference type="InterPro" id="IPR043519">
    <property type="entry name" value="NT_sf"/>
</dbReference>
<dbReference type="Gene3D" id="3.30.460.10">
    <property type="entry name" value="Beta Polymerase, domain 2"/>
    <property type="match status" value="1"/>
</dbReference>
<protein>
    <submittedName>
        <fullName evidence="1">Aminoglycoside 6-adenylyltransferase</fullName>
    </submittedName>
</protein>
<proteinExistence type="predicted"/>
<reference evidence="2" key="1">
    <citation type="submission" date="2016-10" db="EMBL/GenBank/DDBJ databases">
        <authorList>
            <person name="Varghese N."/>
            <person name="Submissions S."/>
        </authorList>
    </citation>
    <scope>NUCLEOTIDE SEQUENCE [LARGE SCALE GENOMIC DNA]</scope>
    <source>
        <strain evidence="2">DSM 23920</strain>
    </source>
</reference>
<dbReference type="Pfam" id="PF04439">
    <property type="entry name" value="Adenyl_transf"/>
    <property type="match status" value="1"/>
</dbReference>
<dbReference type="RefSeq" id="WP_089757384.1">
    <property type="nucleotide sequence ID" value="NZ_BKAT01000020.1"/>
</dbReference>
<evidence type="ECO:0000313" key="1">
    <source>
        <dbReference type="EMBL" id="SDZ89418.1"/>
    </source>
</evidence>